<gene>
    <name evidence="5" type="ORF">C8N32_102185</name>
</gene>
<dbReference type="RefSeq" id="WP_107890932.1">
    <property type="nucleotide sequence ID" value="NZ_NHSI01000031.1"/>
</dbReference>
<keyword evidence="3 4" id="KW-0067">ATP-binding</keyword>
<dbReference type="Proteomes" id="UP000243859">
    <property type="component" value="Unassembled WGS sequence"/>
</dbReference>
<dbReference type="Pfam" id="PF04107">
    <property type="entry name" value="GCS2"/>
    <property type="match status" value="1"/>
</dbReference>
<dbReference type="GO" id="GO:0042398">
    <property type="term" value="P:modified amino acid biosynthetic process"/>
    <property type="evidence" value="ECO:0007669"/>
    <property type="project" value="InterPro"/>
</dbReference>
<evidence type="ECO:0000256" key="2">
    <source>
        <dbReference type="ARBA" id="ARBA00022741"/>
    </source>
</evidence>
<evidence type="ECO:0000313" key="5">
    <source>
        <dbReference type="EMBL" id="PTN03658.1"/>
    </source>
</evidence>
<dbReference type="InterPro" id="IPR006336">
    <property type="entry name" value="GCS2"/>
</dbReference>
<protein>
    <recommendedName>
        <fullName evidence="4">Putative glutamate--cysteine ligase 2</fullName>
        <ecNumber evidence="4">6.3.2.2</ecNumber>
    </recommendedName>
    <alternativeName>
        <fullName evidence="4">Gamma-glutamylcysteine synthetase 2</fullName>
        <shortName evidence="4">GCS 2</shortName>
        <shortName evidence="4">Gamma-GCS 2</shortName>
    </alternativeName>
</protein>
<keyword evidence="1 4" id="KW-0436">Ligase</keyword>
<dbReference type="InterPro" id="IPR014746">
    <property type="entry name" value="Gln_synth/guanido_kin_cat_dom"/>
</dbReference>
<sequence>MTKEPGFTLGVEEEYLLVDRETRALAQAPNALMKACMAELGKQVSPEFLQCQIEVGTKPCTTIPEVREDLRRLRRTVARLAAEHGLAPIAVSCHPLADWKQQSHTDKDRYNDLEKALAGVARRLLICGMHVHVGIENRDQRIDLMSQLTYFLPHLLALSASSPFWMGQDTGLASYRLTVFDNLPRTGLPPRLESWTDFQKSVDVLTGLGVIEDASKIWWDLRPSARFPTLEARICDVSPRLEHTLTIAALTQCLTRMLWRLSRLNQRWRIYDRFLISENRWRAQRYGTSEPLIDFGRKQLVPFADLMEELLGMLEEDGAALSCLAEIEATRRMVAGGTAADRQRAVLARATEAGKDHDSAMREVIDTLIEDYQTDL</sequence>
<comment type="similarity">
    <text evidence="4">Belongs to the glutamate--cysteine ligase type 2 family. YbdK subfamily.</text>
</comment>
<dbReference type="HAMAP" id="MF_01609">
    <property type="entry name" value="Glu_cys_ligase_2"/>
    <property type="match status" value="1"/>
</dbReference>
<evidence type="ECO:0000256" key="4">
    <source>
        <dbReference type="HAMAP-Rule" id="MF_01609"/>
    </source>
</evidence>
<organism evidence="5 6">
    <name type="scientific">Rhodovulum imhoffii</name>
    <dbReference type="NCBI Taxonomy" id="365340"/>
    <lineage>
        <taxon>Bacteria</taxon>
        <taxon>Pseudomonadati</taxon>
        <taxon>Pseudomonadota</taxon>
        <taxon>Alphaproteobacteria</taxon>
        <taxon>Rhodobacterales</taxon>
        <taxon>Paracoccaceae</taxon>
        <taxon>Rhodovulum</taxon>
    </lineage>
</organism>
<dbReference type="OrthoDB" id="9769628at2"/>
<proteinExistence type="inferred from homology"/>
<dbReference type="PANTHER" id="PTHR36510">
    <property type="entry name" value="GLUTAMATE--CYSTEINE LIGASE 2-RELATED"/>
    <property type="match status" value="1"/>
</dbReference>
<dbReference type="PANTHER" id="PTHR36510:SF1">
    <property type="entry name" value="GLUTAMATE--CYSTEINE LIGASE 2-RELATED"/>
    <property type="match status" value="1"/>
</dbReference>
<dbReference type="InterPro" id="IPR011793">
    <property type="entry name" value="YbdK"/>
</dbReference>
<evidence type="ECO:0000313" key="6">
    <source>
        <dbReference type="Proteomes" id="UP000243859"/>
    </source>
</evidence>
<dbReference type="GO" id="GO:0004357">
    <property type="term" value="F:glutamate-cysteine ligase activity"/>
    <property type="evidence" value="ECO:0007669"/>
    <property type="project" value="UniProtKB-EC"/>
</dbReference>
<name>A0A2T5BVP9_9RHOB</name>
<dbReference type="GO" id="GO:0005524">
    <property type="term" value="F:ATP binding"/>
    <property type="evidence" value="ECO:0007669"/>
    <property type="project" value="UniProtKB-KW"/>
</dbReference>
<evidence type="ECO:0000256" key="1">
    <source>
        <dbReference type="ARBA" id="ARBA00022598"/>
    </source>
</evidence>
<accession>A0A2T5BVP9</accession>
<dbReference type="AlphaFoldDB" id="A0A2T5BVP9"/>
<dbReference type="EC" id="6.3.2.2" evidence="4"/>
<reference evidence="5 6" key="1">
    <citation type="submission" date="2018-04" db="EMBL/GenBank/DDBJ databases">
        <title>Genomic Encyclopedia of Archaeal and Bacterial Type Strains, Phase II (KMG-II): from individual species to whole genera.</title>
        <authorList>
            <person name="Goeker M."/>
        </authorList>
    </citation>
    <scope>NUCLEOTIDE SEQUENCE [LARGE SCALE GENOMIC DNA]</scope>
    <source>
        <strain evidence="5 6">DSM 18064</strain>
    </source>
</reference>
<comment type="caution">
    <text evidence="5">The sequence shown here is derived from an EMBL/GenBank/DDBJ whole genome shotgun (WGS) entry which is preliminary data.</text>
</comment>
<evidence type="ECO:0000256" key="3">
    <source>
        <dbReference type="ARBA" id="ARBA00022840"/>
    </source>
</evidence>
<dbReference type="InterPro" id="IPR050141">
    <property type="entry name" value="GCL_type2/YbdK_subfam"/>
</dbReference>
<dbReference type="EMBL" id="QAAA01000002">
    <property type="protein sequence ID" value="PTN03658.1"/>
    <property type="molecule type" value="Genomic_DNA"/>
</dbReference>
<dbReference type="NCBIfam" id="NF010039">
    <property type="entry name" value="PRK13515.1"/>
    <property type="match status" value="1"/>
</dbReference>
<dbReference type="Gene3D" id="3.30.590.20">
    <property type="match status" value="1"/>
</dbReference>
<keyword evidence="6" id="KW-1185">Reference proteome</keyword>
<dbReference type="SUPFAM" id="SSF55931">
    <property type="entry name" value="Glutamine synthetase/guanido kinase"/>
    <property type="match status" value="1"/>
</dbReference>
<comment type="function">
    <text evidence="4">ATP-dependent carboxylate-amine ligase which exhibits weak glutamate--cysteine ligase activity.</text>
</comment>
<dbReference type="NCBIfam" id="TIGR02050">
    <property type="entry name" value="gshA_cyan_rel"/>
    <property type="match status" value="1"/>
</dbReference>
<comment type="catalytic activity">
    <reaction evidence="4">
        <text>L-cysteine + L-glutamate + ATP = gamma-L-glutamyl-L-cysteine + ADP + phosphate + H(+)</text>
        <dbReference type="Rhea" id="RHEA:13285"/>
        <dbReference type="ChEBI" id="CHEBI:15378"/>
        <dbReference type="ChEBI" id="CHEBI:29985"/>
        <dbReference type="ChEBI" id="CHEBI:30616"/>
        <dbReference type="ChEBI" id="CHEBI:35235"/>
        <dbReference type="ChEBI" id="CHEBI:43474"/>
        <dbReference type="ChEBI" id="CHEBI:58173"/>
        <dbReference type="ChEBI" id="CHEBI:456216"/>
        <dbReference type="EC" id="6.3.2.2"/>
    </reaction>
</comment>
<keyword evidence="2 4" id="KW-0547">Nucleotide-binding</keyword>